<reference evidence="2" key="2">
    <citation type="journal article" date="2015" name="Data Brief">
        <title>Shoot transcriptome of the giant reed, Arundo donax.</title>
        <authorList>
            <person name="Barrero R.A."/>
            <person name="Guerrero F.D."/>
            <person name="Moolhuijzen P."/>
            <person name="Goolsby J.A."/>
            <person name="Tidwell J."/>
            <person name="Bellgard S.E."/>
            <person name="Bellgard M.I."/>
        </authorList>
    </citation>
    <scope>NUCLEOTIDE SEQUENCE</scope>
    <source>
        <tissue evidence="2">Shoot tissue taken approximately 20 cm above the soil surface</tissue>
    </source>
</reference>
<keyword evidence="1" id="KW-0812">Transmembrane</keyword>
<keyword evidence="1" id="KW-1133">Transmembrane helix</keyword>
<name>A0A0A9F5J3_ARUDO</name>
<dbReference type="EMBL" id="GBRH01191417">
    <property type="protein sequence ID" value="JAE06479.1"/>
    <property type="molecule type" value="Transcribed_RNA"/>
</dbReference>
<feature type="transmembrane region" description="Helical" evidence="1">
    <location>
        <begin position="20"/>
        <end position="39"/>
    </location>
</feature>
<proteinExistence type="predicted"/>
<dbReference type="PROSITE" id="PS51257">
    <property type="entry name" value="PROKAR_LIPOPROTEIN"/>
    <property type="match status" value="1"/>
</dbReference>
<keyword evidence="1" id="KW-0472">Membrane</keyword>
<reference evidence="2" key="1">
    <citation type="submission" date="2014-09" db="EMBL/GenBank/DDBJ databases">
        <authorList>
            <person name="Magalhaes I.L.F."/>
            <person name="Oliveira U."/>
            <person name="Santos F.R."/>
            <person name="Vidigal T.H.D.A."/>
            <person name="Brescovit A.D."/>
            <person name="Santos A.J."/>
        </authorList>
    </citation>
    <scope>NUCLEOTIDE SEQUENCE</scope>
    <source>
        <tissue evidence="2">Shoot tissue taken approximately 20 cm above the soil surface</tissue>
    </source>
</reference>
<evidence type="ECO:0000256" key="1">
    <source>
        <dbReference type="SAM" id="Phobius"/>
    </source>
</evidence>
<sequence length="43" mass="5293">MRIQSHHPFYIKTSNLKCCVNYLTHYLIIFLSCWSPYMLHRSF</sequence>
<dbReference type="AlphaFoldDB" id="A0A0A9F5J3"/>
<organism evidence="2">
    <name type="scientific">Arundo donax</name>
    <name type="common">Giant reed</name>
    <name type="synonym">Donax arundinaceus</name>
    <dbReference type="NCBI Taxonomy" id="35708"/>
    <lineage>
        <taxon>Eukaryota</taxon>
        <taxon>Viridiplantae</taxon>
        <taxon>Streptophyta</taxon>
        <taxon>Embryophyta</taxon>
        <taxon>Tracheophyta</taxon>
        <taxon>Spermatophyta</taxon>
        <taxon>Magnoliopsida</taxon>
        <taxon>Liliopsida</taxon>
        <taxon>Poales</taxon>
        <taxon>Poaceae</taxon>
        <taxon>PACMAD clade</taxon>
        <taxon>Arundinoideae</taxon>
        <taxon>Arundineae</taxon>
        <taxon>Arundo</taxon>
    </lineage>
</organism>
<protein>
    <submittedName>
        <fullName evidence="2">Uncharacterized protein</fullName>
    </submittedName>
</protein>
<evidence type="ECO:0000313" key="2">
    <source>
        <dbReference type="EMBL" id="JAE06479.1"/>
    </source>
</evidence>
<accession>A0A0A9F5J3</accession>